<accession>A0AA37WEY1</accession>
<dbReference type="PANTHER" id="PTHR34071">
    <property type="entry name" value="5-NITROIMIDAZOLE ANTIBIOTICS RESISTANCE PROTEIN, NIMA-FAMILY-RELATED PROTEIN-RELATED"/>
    <property type="match status" value="1"/>
</dbReference>
<gene>
    <name evidence="1" type="ORF">GCM10007940_25370</name>
</gene>
<keyword evidence="2" id="KW-1185">Reference proteome</keyword>
<dbReference type="EMBL" id="BSOH01000014">
    <property type="protein sequence ID" value="GLR17922.1"/>
    <property type="molecule type" value="Genomic_DNA"/>
</dbReference>
<dbReference type="RefSeq" id="WP_235291599.1">
    <property type="nucleotide sequence ID" value="NZ_BSOH01000014.1"/>
</dbReference>
<sequence>MKKEKPADKIRVKRIPKRGIYDREEIYEILDKDCVCHVSFVYEGYPVIIPTIYGRKEDKLYLHGAGSSRMMKTLASGIPICIAVTQVNGIVLARSLFNSSMNYESVVVFGKAKMVESAEEKNEGLAVVSDQILKGRWEEARLPSAKELKATMLLEVTIEDASAKRREGDPGDEKADYDLDIWAGVVPMIRSYGPLIPDALLREGIPAPLSTEKLYK</sequence>
<dbReference type="PANTHER" id="PTHR34071:SF2">
    <property type="entry name" value="FLAVIN-NUCLEOTIDE-BINDING PROTEIN"/>
    <property type="match status" value="1"/>
</dbReference>
<protein>
    <recommendedName>
        <fullName evidence="3">Pyridoxamine 5'-phosphate oxidase family protein</fullName>
    </recommendedName>
</protein>
<dbReference type="Gene3D" id="2.30.110.10">
    <property type="entry name" value="Electron Transport, Fmn-binding Protein, Chain A"/>
    <property type="match status" value="1"/>
</dbReference>
<organism evidence="1 2">
    <name type="scientific">Portibacter lacus</name>
    <dbReference type="NCBI Taxonomy" id="1099794"/>
    <lineage>
        <taxon>Bacteria</taxon>
        <taxon>Pseudomonadati</taxon>
        <taxon>Bacteroidota</taxon>
        <taxon>Saprospiria</taxon>
        <taxon>Saprospirales</taxon>
        <taxon>Haliscomenobacteraceae</taxon>
        <taxon>Portibacter</taxon>
    </lineage>
</organism>
<dbReference type="InterPro" id="IPR012349">
    <property type="entry name" value="Split_barrel_FMN-bd"/>
</dbReference>
<reference evidence="1" key="2">
    <citation type="submission" date="2023-01" db="EMBL/GenBank/DDBJ databases">
        <title>Draft genome sequence of Portibacter lacus strain NBRC 108769.</title>
        <authorList>
            <person name="Sun Q."/>
            <person name="Mori K."/>
        </authorList>
    </citation>
    <scope>NUCLEOTIDE SEQUENCE</scope>
    <source>
        <strain evidence="1">NBRC 108769</strain>
    </source>
</reference>
<evidence type="ECO:0000313" key="2">
    <source>
        <dbReference type="Proteomes" id="UP001156666"/>
    </source>
</evidence>
<evidence type="ECO:0000313" key="1">
    <source>
        <dbReference type="EMBL" id="GLR17922.1"/>
    </source>
</evidence>
<proteinExistence type="predicted"/>
<name>A0AA37WEY1_9BACT</name>
<dbReference type="Proteomes" id="UP001156666">
    <property type="component" value="Unassembled WGS sequence"/>
</dbReference>
<dbReference type="InterPro" id="IPR024747">
    <property type="entry name" value="Pyridox_Oxase-rel"/>
</dbReference>
<reference evidence="1" key="1">
    <citation type="journal article" date="2014" name="Int. J. Syst. Evol. Microbiol.">
        <title>Complete genome sequence of Corynebacterium casei LMG S-19264T (=DSM 44701T), isolated from a smear-ripened cheese.</title>
        <authorList>
            <consortium name="US DOE Joint Genome Institute (JGI-PGF)"/>
            <person name="Walter F."/>
            <person name="Albersmeier A."/>
            <person name="Kalinowski J."/>
            <person name="Ruckert C."/>
        </authorList>
    </citation>
    <scope>NUCLEOTIDE SEQUENCE</scope>
    <source>
        <strain evidence="1">NBRC 108769</strain>
    </source>
</reference>
<dbReference type="AlphaFoldDB" id="A0AA37WEY1"/>
<dbReference type="SUPFAM" id="SSF50475">
    <property type="entry name" value="FMN-binding split barrel"/>
    <property type="match status" value="1"/>
</dbReference>
<dbReference type="Pfam" id="PF12900">
    <property type="entry name" value="Pyridox_ox_2"/>
    <property type="match status" value="1"/>
</dbReference>
<evidence type="ECO:0008006" key="3">
    <source>
        <dbReference type="Google" id="ProtNLM"/>
    </source>
</evidence>
<comment type="caution">
    <text evidence="1">The sequence shown here is derived from an EMBL/GenBank/DDBJ whole genome shotgun (WGS) entry which is preliminary data.</text>
</comment>